<sequence>MRVLIAEDEEDLVEILSEGLRREGMAVDVALDGAAALELLAINAYKVLILDRYLPLVHGDDICRDLVAAGSQTRILMLTASGSTHDRVSGLTLGADDYLTKPFAFAELVARIRALARRAQPPIPPLLTHADLTLDPARRIVERAGQRVFLTPKEFAILETLLSARGAVVSNGDLLEQAWDAHADPFTNTVRVTMVRLRRKLGSPQLIETVTGAGYRMAEVI</sequence>
<feature type="domain" description="OmpR/PhoB-type" evidence="5">
    <location>
        <begin position="124"/>
        <end position="219"/>
    </location>
</feature>
<evidence type="ECO:0000313" key="6">
    <source>
        <dbReference type="EMBL" id="MCM2387978.1"/>
    </source>
</evidence>
<dbReference type="SMART" id="SM00862">
    <property type="entry name" value="Trans_reg_C"/>
    <property type="match status" value="1"/>
</dbReference>
<dbReference type="PANTHER" id="PTHR48111:SF36">
    <property type="entry name" value="TRANSCRIPTIONAL REGULATORY PROTEIN CUTR"/>
    <property type="match status" value="1"/>
</dbReference>
<dbReference type="InterPro" id="IPR011006">
    <property type="entry name" value="CheY-like_superfamily"/>
</dbReference>
<evidence type="ECO:0000256" key="1">
    <source>
        <dbReference type="ARBA" id="ARBA00023125"/>
    </source>
</evidence>
<feature type="DNA-binding region" description="OmpR/PhoB-type" evidence="3">
    <location>
        <begin position="124"/>
        <end position="219"/>
    </location>
</feature>
<dbReference type="PANTHER" id="PTHR48111">
    <property type="entry name" value="REGULATOR OF RPOS"/>
    <property type="match status" value="1"/>
</dbReference>
<dbReference type="InterPro" id="IPR036388">
    <property type="entry name" value="WH-like_DNA-bd_sf"/>
</dbReference>
<dbReference type="InterPro" id="IPR039420">
    <property type="entry name" value="WalR-like"/>
</dbReference>
<dbReference type="Gene3D" id="6.10.250.690">
    <property type="match status" value="1"/>
</dbReference>
<comment type="caution">
    <text evidence="6">The sequence shown here is derived from an EMBL/GenBank/DDBJ whole genome shotgun (WGS) entry which is preliminary data.</text>
</comment>
<dbReference type="Proteomes" id="UP001431429">
    <property type="component" value="Unassembled WGS sequence"/>
</dbReference>
<dbReference type="Pfam" id="PF00072">
    <property type="entry name" value="Response_reg"/>
    <property type="match status" value="1"/>
</dbReference>
<feature type="modified residue" description="4-aspartylphosphate" evidence="2">
    <location>
        <position position="51"/>
    </location>
</feature>
<gene>
    <name evidence="6" type="ORF">NBG84_06550</name>
</gene>
<evidence type="ECO:0000256" key="3">
    <source>
        <dbReference type="PROSITE-ProRule" id="PRU01091"/>
    </source>
</evidence>
<accession>A0ABT0UHQ6</accession>
<dbReference type="InterPro" id="IPR001789">
    <property type="entry name" value="Sig_transdc_resp-reg_receiver"/>
</dbReference>
<dbReference type="Gene3D" id="3.40.50.2300">
    <property type="match status" value="1"/>
</dbReference>
<evidence type="ECO:0000259" key="5">
    <source>
        <dbReference type="PROSITE" id="PS51755"/>
    </source>
</evidence>
<dbReference type="PROSITE" id="PS51755">
    <property type="entry name" value="OMPR_PHOB"/>
    <property type="match status" value="1"/>
</dbReference>
<organism evidence="6 7">
    <name type="scientific">Streptomyces albipurpureus</name>
    <dbReference type="NCBI Taxonomy" id="2897419"/>
    <lineage>
        <taxon>Bacteria</taxon>
        <taxon>Bacillati</taxon>
        <taxon>Actinomycetota</taxon>
        <taxon>Actinomycetes</taxon>
        <taxon>Kitasatosporales</taxon>
        <taxon>Streptomycetaceae</taxon>
        <taxon>Streptomyces</taxon>
    </lineage>
</organism>
<dbReference type="InterPro" id="IPR001867">
    <property type="entry name" value="OmpR/PhoB-type_DNA-bd"/>
</dbReference>
<dbReference type="Pfam" id="PF00486">
    <property type="entry name" value="Trans_reg_C"/>
    <property type="match status" value="1"/>
</dbReference>
<protein>
    <submittedName>
        <fullName evidence="6">Response regulator transcription factor</fullName>
    </submittedName>
</protein>
<dbReference type="RefSeq" id="WP_250918322.1">
    <property type="nucleotide sequence ID" value="NZ_JAMQAW010000006.1"/>
</dbReference>
<dbReference type="Gene3D" id="1.10.10.10">
    <property type="entry name" value="Winged helix-like DNA-binding domain superfamily/Winged helix DNA-binding domain"/>
    <property type="match status" value="1"/>
</dbReference>
<evidence type="ECO:0000259" key="4">
    <source>
        <dbReference type="PROSITE" id="PS50110"/>
    </source>
</evidence>
<keyword evidence="7" id="KW-1185">Reference proteome</keyword>
<keyword evidence="2" id="KW-0597">Phosphoprotein</keyword>
<keyword evidence="1 3" id="KW-0238">DNA-binding</keyword>
<reference evidence="6" key="1">
    <citation type="submission" date="2022-06" db="EMBL/GenBank/DDBJ databases">
        <title>Genome public.</title>
        <authorList>
            <person name="Sun Q."/>
        </authorList>
    </citation>
    <scope>NUCLEOTIDE SEQUENCE</scope>
    <source>
        <strain evidence="6">CWNU-1</strain>
    </source>
</reference>
<dbReference type="PROSITE" id="PS50110">
    <property type="entry name" value="RESPONSE_REGULATORY"/>
    <property type="match status" value="1"/>
</dbReference>
<dbReference type="SMART" id="SM00448">
    <property type="entry name" value="REC"/>
    <property type="match status" value="1"/>
</dbReference>
<dbReference type="SUPFAM" id="SSF52172">
    <property type="entry name" value="CheY-like"/>
    <property type="match status" value="1"/>
</dbReference>
<evidence type="ECO:0000313" key="7">
    <source>
        <dbReference type="Proteomes" id="UP001431429"/>
    </source>
</evidence>
<dbReference type="CDD" id="cd00383">
    <property type="entry name" value="trans_reg_C"/>
    <property type="match status" value="1"/>
</dbReference>
<dbReference type="EMBL" id="JAMQAW010000006">
    <property type="protein sequence ID" value="MCM2387978.1"/>
    <property type="molecule type" value="Genomic_DNA"/>
</dbReference>
<proteinExistence type="predicted"/>
<name>A0ABT0UHQ6_9ACTN</name>
<feature type="domain" description="Response regulatory" evidence="4">
    <location>
        <begin position="2"/>
        <end position="116"/>
    </location>
</feature>
<evidence type="ECO:0000256" key="2">
    <source>
        <dbReference type="PROSITE-ProRule" id="PRU00169"/>
    </source>
</evidence>